<name>A0A2X0M124_9BASI</name>
<evidence type="ECO:0000313" key="2">
    <source>
        <dbReference type="Proteomes" id="UP000249464"/>
    </source>
</evidence>
<dbReference type="AlphaFoldDB" id="A0A2X0M124"/>
<dbReference type="EMBL" id="FQNC01000027">
    <property type="protein sequence ID" value="SGY27677.1"/>
    <property type="molecule type" value="Genomic_DNA"/>
</dbReference>
<organism evidence="1 2">
    <name type="scientific">Microbotryum silenes-dioicae</name>
    <dbReference type="NCBI Taxonomy" id="796604"/>
    <lineage>
        <taxon>Eukaryota</taxon>
        <taxon>Fungi</taxon>
        <taxon>Dikarya</taxon>
        <taxon>Basidiomycota</taxon>
        <taxon>Pucciniomycotina</taxon>
        <taxon>Microbotryomycetes</taxon>
        <taxon>Microbotryales</taxon>
        <taxon>Microbotryaceae</taxon>
        <taxon>Microbotryum</taxon>
    </lineage>
</organism>
<dbReference type="InterPro" id="IPR036691">
    <property type="entry name" value="Endo/exonu/phosph_ase_sf"/>
</dbReference>
<reference evidence="1 2" key="1">
    <citation type="submission" date="2016-11" db="EMBL/GenBank/DDBJ databases">
        <authorList>
            <person name="Jaros S."/>
            <person name="Januszkiewicz K."/>
            <person name="Wedrychowicz H."/>
        </authorList>
    </citation>
    <scope>NUCLEOTIDE SEQUENCE [LARGE SCALE GENOMIC DNA]</scope>
</reference>
<dbReference type="Gene3D" id="3.60.10.10">
    <property type="entry name" value="Endonuclease/exonuclease/phosphatase"/>
    <property type="match status" value="1"/>
</dbReference>
<dbReference type="Proteomes" id="UP000249464">
    <property type="component" value="Unassembled WGS sequence"/>
</dbReference>
<evidence type="ECO:0000313" key="1">
    <source>
        <dbReference type="EMBL" id="SGY27677.1"/>
    </source>
</evidence>
<keyword evidence="2" id="KW-1185">Reference proteome</keyword>
<sequence length="374" mass="42055">MMNEISSSLINMYAPVRRDFFGLLISKTLRILAGDLNDCPDVSVDRVSITDRAWTPVSHWQTLLSKIAFNALDTVRHVHSCTPAFTRPHYRGRGEERKICSWSRIDYILVQCSWANRLLSASTLFDAPCSDHRPVVATFALPTDFISRLNPTVFDDQDFVASIPGVVDEVYRRLEGTAPLGDVYDAALRAVAVAGHARYRSTRADMRRLRAESQSVMEALEARGEHMNEAERDAYAFAKSRLDQLAVKEAQWLRIRAHVPSVDSREGQSASIRTRLNRRSRQTSIVSLEDVDGTETVDMQEALGIASRHAQSLFTPDPARGDPTNARRSLLDPIRAAKCYDDDRSDPTFGRRLPRQARVALDEPFTLLEVEAGR</sequence>
<protein>
    <submittedName>
        <fullName evidence="1">BQ5605_C121g13296 protein</fullName>
    </submittedName>
</protein>
<accession>A0A2X0M124</accession>
<gene>
    <name evidence="1" type="primary">BQ5605_C121g13296</name>
    <name evidence="1" type="ORF">BQ5605_C121G13296</name>
</gene>
<dbReference type="SUPFAM" id="SSF56219">
    <property type="entry name" value="DNase I-like"/>
    <property type="match status" value="1"/>
</dbReference>
<proteinExistence type="predicted"/>